<evidence type="ECO:0000256" key="3">
    <source>
        <dbReference type="ARBA" id="ARBA00022448"/>
    </source>
</evidence>
<dbReference type="InterPro" id="IPR018108">
    <property type="entry name" value="MCP_transmembrane"/>
</dbReference>
<feature type="region of interest" description="Disordered" evidence="10">
    <location>
        <begin position="13"/>
        <end position="32"/>
    </location>
</feature>
<feature type="repeat" description="Solcar" evidence="8">
    <location>
        <begin position="114"/>
        <end position="215"/>
    </location>
</feature>
<dbReference type="eggNOG" id="KOG0753">
    <property type="taxonomic scope" value="Eukaryota"/>
</dbReference>
<evidence type="ECO:0000313" key="12">
    <source>
        <dbReference type="EMBL" id="KNC50658.1"/>
    </source>
</evidence>
<dbReference type="Proteomes" id="UP000054408">
    <property type="component" value="Unassembled WGS sequence"/>
</dbReference>
<keyword evidence="13" id="KW-1185">Reference proteome</keyword>
<comment type="similarity">
    <text evidence="2 9">Belongs to the mitochondrial carrier (TC 2.A.29) family.</text>
</comment>
<evidence type="ECO:0000256" key="11">
    <source>
        <dbReference type="SAM" id="Phobius"/>
    </source>
</evidence>
<evidence type="ECO:0000256" key="9">
    <source>
        <dbReference type="RuleBase" id="RU000488"/>
    </source>
</evidence>
<dbReference type="SUPFAM" id="SSF103506">
    <property type="entry name" value="Mitochondrial carrier"/>
    <property type="match status" value="1"/>
</dbReference>
<evidence type="ECO:0000256" key="2">
    <source>
        <dbReference type="ARBA" id="ARBA00006375"/>
    </source>
</evidence>
<dbReference type="EMBL" id="GL349435">
    <property type="protein sequence ID" value="KNC50658.1"/>
    <property type="molecule type" value="Genomic_DNA"/>
</dbReference>
<gene>
    <name evidence="12" type="ORF">AMSG_00818</name>
</gene>
<keyword evidence="3 9" id="KW-0813">Transport</keyword>
<dbReference type="AlphaFoldDB" id="A0A0L0DH75"/>
<dbReference type="GO" id="GO:0016020">
    <property type="term" value="C:membrane"/>
    <property type="evidence" value="ECO:0007669"/>
    <property type="project" value="UniProtKB-SubCell"/>
</dbReference>
<dbReference type="PANTHER" id="PTHR45618">
    <property type="entry name" value="MITOCHONDRIAL DICARBOXYLATE CARRIER-RELATED"/>
    <property type="match status" value="1"/>
</dbReference>
<proteinExistence type="inferred from homology"/>
<dbReference type="OMA" id="VFYRGWT"/>
<feature type="transmembrane region" description="Helical" evidence="11">
    <location>
        <begin position="227"/>
        <end position="250"/>
    </location>
</feature>
<reference evidence="12 13" key="1">
    <citation type="submission" date="2010-05" db="EMBL/GenBank/DDBJ databases">
        <title>The Genome Sequence of Thecamonas trahens ATCC 50062.</title>
        <authorList>
            <consortium name="The Broad Institute Genome Sequencing Platform"/>
            <person name="Russ C."/>
            <person name="Cuomo C."/>
            <person name="Shea T."/>
            <person name="Young S.K."/>
            <person name="Zeng Q."/>
            <person name="Koehrsen M."/>
            <person name="Haas B."/>
            <person name="Borodovsky M."/>
            <person name="Guigo R."/>
            <person name="Alvarado L."/>
            <person name="Berlin A."/>
            <person name="Bochicchio J."/>
            <person name="Borenstein D."/>
            <person name="Chapman S."/>
            <person name="Chen Z."/>
            <person name="Freedman E."/>
            <person name="Gellesch M."/>
            <person name="Goldberg J."/>
            <person name="Griggs A."/>
            <person name="Gujja S."/>
            <person name="Heilman E."/>
            <person name="Heiman D."/>
            <person name="Hepburn T."/>
            <person name="Howarth C."/>
            <person name="Jen D."/>
            <person name="Larson L."/>
            <person name="Mehta T."/>
            <person name="Park D."/>
            <person name="Pearson M."/>
            <person name="Roberts A."/>
            <person name="Saif S."/>
            <person name="Shenoy N."/>
            <person name="Sisk P."/>
            <person name="Stolte C."/>
            <person name="Sykes S."/>
            <person name="Thomson T."/>
            <person name="Walk T."/>
            <person name="White J."/>
            <person name="Yandava C."/>
            <person name="Burger G."/>
            <person name="Gray M.W."/>
            <person name="Holland P.W.H."/>
            <person name="King N."/>
            <person name="Lang F.B.F."/>
            <person name="Roger A.J."/>
            <person name="Ruiz-Trillo I."/>
            <person name="Lander E."/>
            <person name="Nusbaum C."/>
        </authorList>
    </citation>
    <scope>NUCLEOTIDE SEQUENCE [LARGE SCALE GENOMIC DNA]</scope>
    <source>
        <strain evidence="12 13">ATCC 50062</strain>
    </source>
</reference>
<keyword evidence="5" id="KW-0677">Repeat</keyword>
<dbReference type="OrthoDB" id="756301at2759"/>
<comment type="subcellular location">
    <subcellularLocation>
        <location evidence="1">Membrane</location>
        <topology evidence="1">Multi-pass membrane protein</topology>
    </subcellularLocation>
</comment>
<dbReference type="PROSITE" id="PS50920">
    <property type="entry name" value="SOLCAR"/>
    <property type="match status" value="2"/>
</dbReference>
<dbReference type="RefSeq" id="XP_013762538.1">
    <property type="nucleotide sequence ID" value="XM_013907084.1"/>
</dbReference>
<feature type="transmembrane region" description="Helical" evidence="11">
    <location>
        <begin position="282"/>
        <end position="305"/>
    </location>
</feature>
<dbReference type="InterPro" id="IPR050391">
    <property type="entry name" value="Mito_Metabolite_Transporter"/>
</dbReference>
<evidence type="ECO:0000256" key="6">
    <source>
        <dbReference type="ARBA" id="ARBA00022989"/>
    </source>
</evidence>
<evidence type="ECO:0000256" key="8">
    <source>
        <dbReference type="PROSITE-ProRule" id="PRU00282"/>
    </source>
</evidence>
<organism evidence="12 13">
    <name type="scientific">Thecamonas trahens ATCC 50062</name>
    <dbReference type="NCBI Taxonomy" id="461836"/>
    <lineage>
        <taxon>Eukaryota</taxon>
        <taxon>Apusozoa</taxon>
        <taxon>Apusomonadida</taxon>
        <taxon>Apusomonadidae</taxon>
        <taxon>Thecamonas</taxon>
    </lineage>
</organism>
<sequence>MFNPLDTLRIRWQVSPPGQASTSSSSTKGGEAVRAAMGRMGEGGKPSNIVAFARQVIRTEGLWRGLWKPGMLANSASIACSSGLRMGFYPLLRDWLDMQFSAGEADSEAHAASKSPAAMALASFAAGGLGYWVSTPTYQVKVRLQAEAGKVVDGVLTTGARAGSPPRYRGLFHALYTIARDEGPTALYRGAGALLIRGALITTGQLTAYDLTKTRAKAAGLLGDGPVLHVVASIVAAFFMTTLSAPADILMTRYQTAPQMGKSYRGLIHCASCMIRDEGPMVFYRGWTAFFVRLAPLNLVLFPLYEQLRRLFGLEYMD</sequence>
<keyword evidence="6 11" id="KW-1133">Transmembrane helix</keyword>
<evidence type="ECO:0000256" key="1">
    <source>
        <dbReference type="ARBA" id="ARBA00004141"/>
    </source>
</evidence>
<keyword evidence="4 8" id="KW-0812">Transmembrane</keyword>
<name>A0A0L0DH75_THETB</name>
<dbReference type="GeneID" id="25560599"/>
<dbReference type="InterPro" id="IPR023395">
    <property type="entry name" value="MCP_dom_sf"/>
</dbReference>
<dbReference type="Gene3D" id="1.50.40.10">
    <property type="entry name" value="Mitochondrial carrier domain"/>
    <property type="match status" value="1"/>
</dbReference>
<protein>
    <submittedName>
        <fullName evidence="12">Uncoupling protein 2</fullName>
    </submittedName>
</protein>
<evidence type="ECO:0000256" key="10">
    <source>
        <dbReference type="SAM" id="MobiDB-lite"/>
    </source>
</evidence>
<evidence type="ECO:0000313" key="13">
    <source>
        <dbReference type="Proteomes" id="UP000054408"/>
    </source>
</evidence>
<keyword evidence="7 8" id="KW-0472">Membrane</keyword>
<feature type="repeat" description="Solcar" evidence="8">
    <location>
        <begin position="224"/>
        <end position="311"/>
    </location>
</feature>
<evidence type="ECO:0000256" key="5">
    <source>
        <dbReference type="ARBA" id="ARBA00022737"/>
    </source>
</evidence>
<dbReference type="Pfam" id="PF00153">
    <property type="entry name" value="Mito_carr"/>
    <property type="match status" value="3"/>
</dbReference>
<evidence type="ECO:0000256" key="4">
    <source>
        <dbReference type="ARBA" id="ARBA00022692"/>
    </source>
</evidence>
<evidence type="ECO:0000256" key="7">
    <source>
        <dbReference type="ARBA" id="ARBA00023136"/>
    </source>
</evidence>
<accession>A0A0L0DH75</accession>